<name>A0A0F9RH41_9ZZZZ</name>
<accession>A0A0F9RH41</accession>
<dbReference type="InterPro" id="IPR006427">
    <property type="entry name" value="Portal_HK97"/>
</dbReference>
<comment type="caution">
    <text evidence="2">The sequence shown here is derived from an EMBL/GenBank/DDBJ whole genome shotgun (WGS) entry which is preliminary data.</text>
</comment>
<sequence>MKRRKRGGILKRMSTFFRRGASYGPGHDYYYGNFVGPTKAGVPVDEYIALNFSAVYNAITIISQTIGSLPLHLYKRTKRITQKVVNRPGYGVLHSVANPEMTAMTYRETTSAHELSWGNSYSFIVRNGMGQIVELWPITPNRVKPYRENGQLIYEIDIDKGEKKDFSRDQILHIPGLGFDGLTGYSVLTKARESIALGMATEEFGARFFGQGTNPAGVLEMEDDLGDGYEDFLKKFKAGFEGLGKSHKVMILEHGLKYKPLGVKPEDAQFLQTRAFTVVEIARWFNIEPMKLKDHSKSSFDNISSLQISHVIDCIRPWLVRREQNYNMQLLSPEERRRGYYYEHVIEGLLRGDWQARGEFYTKMFNVGAFSPNDILEKENMNPGGPEGDERFVPMNMMPLSMARKMIEMQDEPDDEPEPSDDDSEPPTDEENNREFWKAISQKAKQIEYKEGIATRSIKGRERISKRYYPLIKAAAKRIVNKEGNAVKNQTKKQRSQRAEASMEKWLNSFYRKMPDYIIQELGPVFRSFSEAIIEESAVEIGVEPDPKDMDQFINDYIDRYAERHVESSRGQLVSILNKPDEEKKDKTETVERREWADDIDDRVDEWSEDDKRAEKIAKNESIRLSNAVFATIAFGAGLRLVWKNRGSKVCPFCKALDNKVISKGQYFLKDGQDFQPKGADNPLKVRGSKSHPPSHKGCRCVVVAM</sequence>
<dbReference type="Pfam" id="PF04860">
    <property type="entry name" value="Phage_portal"/>
    <property type="match status" value="1"/>
</dbReference>
<evidence type="ECO:0008006" key="3">
    <source>
        <dbReference type="Google" id="ProtNLM"/>
    </source>
</evidence>
<reference evidence="2" key="1">
    <citation type="journal article" date="2015" name="Nature">
        <title>Complex archaea that bridge the gap between prokaryotes and eukaryotes.</title>
        <authorList>
            <person name="Spang A."/>
            <person name="Saw J.H."/>
            <person name="Jorgensen S.L."/>
            <person name="Zaremba-Niedzwiedzka K."/>
            <person name="Martijn J."/>
            <person name="Lind A.E."/>
            <person name="van Eijk R."/>
            <person name="Schleper C."/>
            <person name="Guy L."/>
            <person name="Ettema T.J."/>
        </authorList>
    </citation>
    <scope>NUCLEOTIDE SEQUENCE</scope>
</reference>
<dbReference type="InterPro" id="IPR006944">
    <property type="entry name" value="Phage/GTA_portal"/>
</dbReference>
<evidence type="ECO:0000256" key="1">
    <source>
        <dbReference type="SAM" id="MobiDB-lite"/>
    </source>
</evidence>
<feature type="region of interest" description="Disordered" evidence="1">
    <location>
        <begin position="410"/>
        <end position="434"/>
    </location>
</feature>
<dbReference type="AlphaFoldDB" id="A0A0F9RH41"/>
<dbReference type="NCBIfam" id="TIGR01537">
    <property type="entry name" value="portal_HK97"/>
    <property type="match status" value="1"/>
</dbReference>
<proteinExistence type="predicted"/>
<evidence type="ECO:0000313" key="2">
    <source>
        <dbReference type="EMBL" id="KKN49052.1"/>
    </source>
</evidence>
<gene>
    <name evidence="2" type="ORF">LCGC14_0646940</name>
</gene>
<dbReference type="EMBL" id="LAZR01001188">
    <property type="protein sequence ID" value="KKN49052.1"/>
    <property type="molecule type" value="Genomic_DNA"/>
</dbReference>
<feature type="compositionally biased region" description="Acidic residues" evidence="1">
    <location>
        <begin position="410"/>
        <end position="430"/>
    </location>
</feature>
<organism evidence="2">
    <name type="scientific">marine sediment metagenome</name>
    <dbReference type="NCBI Taxonomy" id="412755"/>
    <lineage>
        <taxon>unclassified sequences</taxon>
        <taxon>metagenomes</taxon>
        <taxon>ecological metagenomes</taxon>
    </lineage>
</organism>
<protein>
    <recommendedName>
        <fullName evidence="3">Phage portal protein</fullName>
    </recommendedName>
</protein>